<dbReference type="SUPFAM" id="SSF54236">
    <property type="entry name" value="Ubiquitin-like"/>
    <property type="match status" value="1"/>
</dbReference>
<keyword evidence="7" id="KW-1185">Reference proteome</keyword>
<dbReference type="PANTHER" id="PTHR23322">
    <property type="entry name" value="FAS-ASSOCIATED PROTEIN"/>
    <property type="match status" value="1"/>
</dbReference>
<dbReference type="PROSITE" id="PS50033">
    <property type="entry name" value="UBX"/>
    <property type="match status" value="1"/>
</dbReference>
<evidence type="ECO:0000256" key="2">
    <source>
        <dbReference type="SAM" id="Coils"/>
    </source>
</evidence>
<dbReference type="InterPro" id="IPR050730">
    <property type="entry name" value="UBX_domain-protein"/>
</dbReference>
<dbReference type="GO" id="GO:0036503">
    <property type="term" value="P:ERAD pathway"/>
    <property type="evidence" value="ECO:0007669"/>
    <property type="project" value="TreeGrafter"/>
</dbReference>
<evidence type="ECO:0000256" key="1">
    <source>
        <dbReference type="ARBA" id="ARBA00023054"/>
    </source>
</evidence>
<dbReference type="InterPro" id="IPR049483">
    <property type="entry name" value="FAF1_2-like_UAS"/>
</dbReference>
<feature type="domain" description="UBX" evidence="4">
    <location>
        <begin position="369"/>
        <end position="422"/>
    </location>
</feature>
<organism evidence="6 7">
    <name type="scientific">Adineta steineri</name>
    <dbReference type="NCBI Taxonomy" id="433720"/>
    <lineage>
        <taxon>Eukaryota</taxon>
        <taxon>Metazoa</taxon>
        <taxon>Spiralia</taxon>
        <taxon>Gnathifera</taxon>
        <taxon>Rotifera</taxon>
        <taxon>Eurotatoria</taxon>
        <taxon>Bdelloidea</taxon>
        <taxon>Adinetida</taxon>
        <taxon>Adinetidae</taxon>
        <taxon>Adineta</taxon>
    </lineage>
</organism>
<feature type="compositionally biased region" description="Pro residues" evidence="3">
    <location>
        <begin position="127"/>
        <end position="145"/>
    </location>
</feature>
<dbReference type="OrthoDB" id="1026733at2759"/>
<keyword evidence="1 2" id="KW-0175">Coiled coil</keyword>
<dbReference type="InterPro" id="IPR006577">
    <property type="entry name" value="UAS"/>
</dbReference>
<dbReference type="Gene3D" id="3.10.20.90">
    <property type="entry name" value="Phosphatidylinositol 3-kinase Catalytic Subunit, Chain A, domain 1"/>
    <property type="match status" value="1"/>
</dbReference>
<dbReference type="Pfam" id="PF21021">
    <property type="entry name" value="FAF1"/>
    <property type="match status" value="1"/>
</dbReference>
<dbReference type="Proteomes" id="UP000663832">
    <property type="component" value="Unassembled WGS sequence"/>
</dbReference>
<gene>
    <name evidence="5" type="ORF">BJG266_LOCUS28877</name>
    <name evidence="6" type="ORF">QVE165_LOCUS45119</name>
</gene>
<dbReference type="InterPro" id="IPR036249">
    <property type="entry name" value="Thioredoxin-like_sf"/>
</dbReference>
<evidence type="ECO:0000313" key="5">
    <source>
        <dbReference type="EMBL" id="CAF1237729.1"/>
    </source>
</evidence>
<name>A0A815UPN9_9BILA</name>
<protein>
    <recommendedName>
        <fullName evidence="4">UBX domain-containing protein</fullName>
    </recommendedName>
</protein>
<dbReference type="SMART" id="SM00594">
    <property type="entry name" value="UAS"/>
    <property type="match status" value="1"/>
</dbReference>
<dbReference type="InterPro" id="IPR029071">
    <property type="entry name" value="Ubiquitin-like_domsf"/>
</dbReference>
<sequence>MENFNLTEDQSNALIYFQEITQIDSNEIGIQCLSMHNWDVQRAVNTVLTPNSDLPSTPEIVQNEQRIPPVTSVTARYMPNYALQLFRTPLSFLYTFYLKLQPFLPWRIIRAAFSFFRSIIWTQPRPYPRPYPGPDPGPDPGPYSRPDPRPDPLKEIEDYCRYFNNKYDTKHPTFYQGLLSQVLRDVQREVRLLFIYIHDKNSTLCDRFCHEVLCGDAIQLTVGDNLFWSTSLDTQEGAAASRLLTANFYPCLCIIAHHGSQQTIQFKLDRYTDCDQCLAEIINAVENANQTLQYNRERRTISNSRDRLLEEQNAAYLDSVRIDQEKAEQRQREENERRKLEEEEQKKLQEFTDFRDRLRQSLPSEPSSTENDIIQVSIRLPDNEPIKRRFQRTDSAKLLFEFAWTNVNVPNQFELLWGYPRKRYQYEQLGDEIIGDLMKGNTETCFLEQIDEDR</sequence>
<dbReference type="GO" id="GO:0005783">
    <property type="term" value="C:endoplasmic reticulum"/>
    <property type="evidence" value="ECO:0007669"/>
    <property type="project" value="TreeGrafter"/>
</dbReference>
<dbReference type="AlphaFoldDB" id="A0A815UPN9"/>
<dbReference type="Pfam" id="PF00789">
    <property type="entry name" value="UBX"/>
    <property type="match status" value="1"/>
</dbReference>
<reference evidence="6" key="1">
    <citation type="submission" date="2021-02" db="EMBL/GenBank/DDBJ databases">
        <authorList>
            <person name="Nowell W R."/>
        </authorList>
    </citation>
    <scope>NUCLEOTIDE SEQUENCE</scope>
</reference>
<dbReference type="Proteomes" id="UP000663877">
    <property type="component" value="Unassembled WGS sequence"/>
</dbReference>
<dbReference type="GO" id="GO:0043130">
    <property type="term" value="F:ubiquitin binding"/>
    <property type="evidence" value="ECO:0007669"/>
    <property type="project" value="TreeGrafter"/>
</dbReference>
<evidence type="ECO:0000313" key="6">
    <source>
        <dbReference type="EMBL" id="CAF1525731.1"/>
    </source>
</evidence>
<feature type="coiled-coil region" evidence="2">
    <location>
        <begin position="317"/>
        <end position="350"/>
    </location>
</feature>
<comment type="caution">
    <text evidence="6">The sequence shown here is derived from an EMBL/GenBank/DDBJ whole genome shotgun (WGS) entry which is preliminary data.</text>
</comment>
<dbReference type="EMBL" id="CAJNOI010000310">
    <property type="protein sequence ID" value="CAF1237729.1"/>
    <property type="molecule type" value="Genomic_DNA"/>
</dbReference>
<proteinExistence type="predicted"/>
<evidence type="ECO:0000259" key="4">
    <source>
        <dbReference type="PROSITE" id="PS50033"/>
    </source>
</evidence>
<dbReference type="Gene3D" id="3.40.30.10">
    <property type="entry name" value="Glutaredoxin"/>
    <property type="match status" value="1"/>
</dbReference>
<dbReference type="Gene3D" id="1.10.8.10">
    <property type="entry name" value="DNA helicase RuvA subunit, C-terminal domain"/>
    <property type="match status" value="1"/>
</dbReference>
<evidence type="ECO:0000313" key="7">
    <source>
        <dbReference type="Proteomes" id="UP000663832"/>
    </source>
</evidence>
<dbReference type="PANTHER" id="PTHR23322:SF1">
    <property type="entry name" value="FAS-ASSOCIATED FACTOR 2"/>
    <property type="match status" value="1"/>
</dbReference>
<dbReference type="SUPFAM" id="SSF52833">
    <property type="entry name" value="Thioredoxin-like"/>
    <property type="match status" value="1"/>
</dbReference>
<feature type="region of interest" description="Disordered" evidence="3">
    <location>
        <begin position="127"/>
        <end position="150"/>
    </location>
</feature>
<evidence type="ECO:0000256" key="3">
    <source>
        <dbReference type="SAM" id="MobiDB-lite"/>
    </source>
</evidence>
<dbReference type="Pfam" id="PF14555">
    <property type="entry name" value="UBA_4"/>
    <property type="match status" value="1"/>
</dbReference>
<dbReference type="InterPro" id="IPR001012">
    <property type="entry name" value="UBX_dom"/>
</dbReference>
<accession>A0A815UPN9</accession>
<dbReference type="EMBL" id="CAJNOM010000624">
    <property type="protein sequence ID" value="CAF1525731.1"/>
    <property type="molecule type" value="Genomic_DNA"/>
</dbReference>